<sequence>MKYHIYLEQQYLGYSLLDKADPPMGVVMGNIVFVDIAAPYLLLRDYCVHHGIELNEDEPALALLITQSIAALRVIDDHGVVINGACKGAGATIAGMQDEGYQIEIFGIPYPFYEQVFPHHCAAYLTQR</sequence>
<organism evidence="1 2">
    <name type="scientific">Shewanella electrica</name>
    <dbReference type="NCBI Taxonomy" id="515560"/>
    <lineage>
        <taxon>Bacteria</taxon>
        <taxon>Pseudomonadati</taxon>
        <taxon>Pseudomonadota</taxon>
        <taxon>Gammaproteobacteria</taxon>
        <taxon>Alteromonadales</taxon>
        <taxon>Shewanellaceae</taxon>
        <taxon>Shewanella</taxon>
    </lineage>
</organism>
<dbReference type="RefSeq" id="WP_238895018.1">
    <property type="nucleotide sequence ID" value="NZ_JAKOGG010000002.1"/>
</dbReference>
<accession>A0ABT2FH34</accession>
<dbReference type="Proteomes" id="UP001201549">
    <property type="component" value="Unassembled WGS sequence"/>
</dbReference>
<evidence type="ECO:0000313" key="1">
    <source>
        <dbReference type="EMBL" id="MCS4555624.1"/>
    </source>
</evidence>
<keyword evidence="2" id="KW-1185">Reference proteome</keyword>
<comment type="caution">
    <text evidence="1">The sequence shown here is derived from an EMBL/GenBank/DDBJ whole genome shotgun (WGS) entry which is preliminary data.</text>
</comment>
<protein>
    <submittedName>
        <fullName evidence="1">Uncharacterized protein</fullName>
    </submittedName>
</protein>
<dbReference type="EMBL" id="JAKOGG010000002">
    <property type="protein sequence ID" value="MCS4555624.1"/>
    <property type="molecule type" value="Genomic_DNA"/>
</dbReference>
<proteinExistence type="predicted"/>
<evidence type="ECO:0000313" key="2">
    <source>
        <dbReference type="Proteomes" id="UP001201549"/>
    </source>
</evidence>
<name>A0ABT2FH34_9GAMM</name>
<reference evidence="2" key="1">
    <citation type="submission" date="2023-07" db="EMBL/GenBank/DDBJ databases">
        <title>Shewanella mangrovi sp. nov., an acetaldehyde- degrading bacterium isolated from mangrove sediment.</title>
        <authorList>
            <person name="Liu Y."/>
        </authorList>
    </citation>
    <scope>NUCLEOTIDE SEQUENCE [LARGE SCALE GENOMIC DNA]</scope>
    <source>
        <strain evidence="2">C32</strain>
    </source>
</reference>
<gene>
    <name evidence="1" type="ORF">L9G74_04180</name>
</gene>